<evidence type="ECO:0000313" key="2">
    <source>
        <dbReference type="Proteomes" id="UP001156702"/>
    </source>
</evidence>
<comment type="caution">
    <text evidence="1">The sequence shown here is derived from an EMBL/GenBank/DDBJ whole genome shotgun (WGS) entry which is preliminary data.</text>
</comment>
<dbReference type="SUPFAM" id="SSF53335">
    <property type="entry name" value="S-adenosyl-L-methionine-dependent methyltransferases"/>
    <property type="match status" value="1"/>
</dbReference>
<sequence length="720" mass="78680">MTALAILPEPSAVETLPALAEKIELARRLFEDGDVKTAFALSEATYDEAKAAAAFASRMKLSEAMRDKARTMVGLALEISTHAEIGIANEIDRAKEAGVMVARGRPKKGDTNNLLRLEDFGVSKERLFHIRKMREAEAGDPGFIKRTISAAVKNGFEPSRANLRAAIGTASAGKDARGANFYQTPRVAVLSLLAHESFTETIWEPACGHGAISAVLEEKGYCVVLSDLVDRGTISAAGAVQSVGDFLHSRPASAGEGPDIVTNPPYGECLNAFVTHALRVHKPRKLALLLNLNFQCGFADEDRNFVMDLNPPSRVYAFKRRLPMMHREGYEGEKASSRMNTGWFVWERNADGSYGRSDGWMLARRIDWAEHAGEDCLEPGEGGQACDIGFDEFARETPRRTLDERLDERRDEARAWILQQAHFDRPALRRAIGIRDGDAAALLGEFLAEGLIAGPDEGDRYRPVTGREAAAETRADSVLDAVLASGLVPNQFLLELNSGLTNDRPCALPSRLFRFPVEFIPARRLDGAESRLVLRHPDLWAVADVVPFLEDIHAKAGIRVEWLAPEVIGRDVGERWRWLHAVDLCTDKHWKGLLATKNFTYPDCIFRAVRIGLSGKDLSVKNARAIMAELGSEEPAGRSEEGLLGKGLWPYRAGKKKYIAPNIGLDGAASAWLTIHGIEDGWLAYVGGMLSVTAEGMARRARGPVADEQASLPMIAGGAA</sequence>
<reference evidence="2" key="1">
    <citation type="journal article" date="2019" name="Int. J. Syst. Evol. Microbiol.">
        <title>The Global Catalogue of Microorganisms (GCM) 10K type strain sequencing project: providing services to taxonomists for standard genome sequencing and annotation.</title>
        <authorList>
            <consortium name="The Broad Institute Genomics Platform"/>
            <consortium name="The Broad Institute Genome Sequencing Center for Infectious Disease"/>
            <person name="Wu L."/>
            <person name="Ma J."/>
        </authorList>
    </citation>
    <scope>NUCLEOTIDE SEQUENCE [LARGE SCALE GENOMIC DNA]</scope>
    <source>
        <strain evidence="2">NBRC 102122</strain>
    </source>
</reference>
<protein>
    <submittedName>
        <fullName evidence="1">Uncharacterized protein</fullName>
    </submittedName>
</protein>
<gene>
    <name evidence="1" type="ORF">GCM10007923_63730</name>
</gene>
<dbReference type="EMBL" id="BSOP01000069">
    <property type="protein sequence ID" value="GLR55152.1"/>
    <property type="molecule type" value="Genomic_DNA"/>
</dbReference>
<proteinExistence type="predicted"/>
<keyword evidence="2" id="KW-1185">Reference proteome</keyword>
<name>A0ABQ5ZT89_9HYPH</name>
<organism evidence="1 2">
    <name type="scientific">Shinella yambaruensis</name>
    <dbReference type="NCBI Taxonomy" id="415996"/>
    <lineage>
        <taxon>Bacteria</taxon>
        <taxon>Pseudomonadati</taxon>
        <taxon>Pseudomonadota</taxon>
        <taxon>Alphaproteobacteria</taxon>
        <taxon>Hyphomicrobiales</taxon>
        <taxon>Rhizobiaceae</taxon>
        <taxon>Shinella</taxon>
    </lineage>
</organism>
<dbReference type="RefSeq" id="WP_245083035.1">
    <property type="nucleotide sequence ID" value="NZ_BSOP01000069.1"/>
</dbReference>
<accession>A0ABQ5ZT89</accession>
<dbReference type="InterPro" id="IPR029063">
    <property type="entry name" value="SAM-dependent_MTases_sf"/>
</dbReference>
<dbReference type="Proteomes" id="UP001156702">
    <property type="component" value="Unassembled WGS sequence"/>
</dbReference>
<evidence type="ECO:0000313" key="1">
    <source>
        <dbReference type="EMBL" id="GLR55152.1"/>
    </source>
</evidence>